<protein>
    <submittedName>
        <fullName evidence="1">Uncharacterized protein</fullName>
    </submittedName>
</protein>
<dbReference type="Proteomes" id="UP001062776">
    <property type="component" value="Unassembled WGS sequence"/>
</dbReference>
<accession>A0ABQ0Q331</accession>
<dbReference type="EMBL" id="BAPV01000012">
    <property type="protein sequence ID" value="GBQ89029.1"/>
    <property type="molecule type" value="Genomic_DNA"/>
</dbReference>
<organism evidence="1 2">
    <name type="scientific">Asaia krungthepensis NRIC 0535</name>
    <dbReference type="NCBI Taxonomy" id="1307925"/>
    <lineage>
        <taxon>Bacteria</taxon>
        <taxon>Pseudomonadati</taxon>
        <taxon>Pseudomonadota</taxon>
        <taxon>Alphaproteobacteria</taxon>
        <taxon>Acetobacterales</taxon>
        <taxon>Acetobacteraceae</taxon>
        <taxon>Asaia</taxon>
    </lineage>
</organism>
<sequence length="59" mass="6720">MIPHIAEPFFTNRQRMNSTFADAIVQGALSRDEIEEEIQATASALRLIADLQFGRNERE</sequence>
<dbReference type="RefSeq" id="WP_264815548.1">
    <property type="nucleotide sequence ID" value="NZ_BAPV01000012.1"/>
</dbReference>
<gene>
    <name evidence="1" type="ORF">AA0535_1693</name>
</gene>
<name>A0ABQ0Q331_9PROT</name>
<comment type="caution">
    <text evidence="1">The sequence shown here is derived from an EMBL/GenBank/DDBJ whole genome shotgun (WGS) entry which is preliminary data.</text>
</comment>
<keyword evidence="2" id="KW-1185">Reference proteome</keyword>
<evidence type="ECO:0000313" key="2">
    <source>
        <dbReference type="Proteomes" id="UP001062776"/>
    </source>
</evidence>
<evidence type="ECO:0000313" key="1">
    <source>
        <dbReference type="EMBL" id="GBQ89029.1"/>
    </source>
</evidence>
<proteinExistence type="predicted"/>
<reference evidence="1" key="1">
    <citation type="submission" date="2013-04" db="EMBL/GenBank/DDBJ databases">
        <title>The genome sequencing project of 58 acetic acid bacteria.</title>
        <authorList>
            <person name="Okamoto-Kainuma A."/>
            <person name="Ishikawa M."/>
            <person name="Umino S."/>
            <person name="Koizumi Y."/>
            <person name="Shiwa Y."/>
            <person name="Yoshikawa H."/>
            <person name="Matsutani M."/>
            <person name="Matsushita K."/>
        </authorList>
    </citation>
    <scope>NUCLEOTIDE SEQUENCE</scope>
    <source>
        <strain evidence="1">NRIC 0535</strain>
    </source>
</reference>